<evidence type="ECO:0000256" key="4">
    <source>
        <dbReference type="ARBA" id="ARBA00022598"/>
    </source>
</evidence>
<feature type="domain" description="Asn/Gln amidotransferase" evidence="12">
    <location>
        <begin position="333"/>
        <end position="482"/>
    </location>
</feature>
<evidence type="ECO:0000259" key="12">
    <source>
        <dbReference type="SMART" id="SM00845"/>
    </source>
</evidence>
<evidence type="ECO:0000313" key="13">
    <source>
        <dbReference type="EMBL" id="MDN5199773.1"/>
    </source>
</evidence>
<evidence type="ECO:0000256" key="1">
    <source>
        <dbReference type="ARBA" id="ARBA00005306"/>
    </source>
</evidence>
<accession>A0ABT8KJ60</accession>
<dbReference type="InterPro" id="IPR006075">
    <property type="entry name" value="Asn/Gln-tRNA_Trfase_suB/E_cat"/>
</dbReference>
<comment type="catalytic activity">
    <reaction evidence="9 11">
        <text>L-aspartyl-tRNA(Asn) + L-glutamine + ATP + H2O = L-asparaginyl-tRNA(Asn) + L-glutamate + ADP + phosphate + 2 H(+)</text>
        <dbReference type="Rhea" id="RHEA:14513"/>
        <dbReference type="Rhea" id="RHEA-COMP:9674"/>
        <dbReference type="Rhea" id="RHEA-COMP:9677"/>
        <dbReference type="ChEBI" id="CHEBI:15377"/>
        <dbReference type="ChEBI" id="CHEBI:15378"/>
        <dbReference type="ChEBI" id="CHEBI:29985"/>
        <dbReference type="ChEBI" id="CHEBI:30616"/>
        <dbReference type="ChEBI" id="CHEBI:43474"/>
        <dbReference type="ChEBI" id="CHEBI:58359"/>
        <dbReference type="ChEBI" id="CHEBI:78515"/>
        <dbReference type="ChEBI" id="CHEBI:78516"/>
        <dbReference type="ChEBI" id="CHEBI:456216"/>
    </reaction>
</comment>
<gene>
    <name evidence="11 13" type="primary">gatB</name>
    <name evidence="13" type="ORF">QQ008_00325</name>
</gene>
<protein>
    <recommendedName>
        <fullName evidence="3 11">Aspartyl/glutamyl-tRNA(Asn/Gln) amidotransferase subunit B</fullName>
        <shortName evidence="11">Asp/Glu-ADT subunit B</shortName>
        <ecNumber evidence="11">6.3.5.-</ecNumber>
    </recommendedName>
</protein>
<keyword evidence="4 11" id="KW-0436">Ligase</keyword>
<comment type="caution">
    <text evidence="13">The sequence shown here is derived from an EMBL/GenBank/DDBJ whole genome shotgun (WGS) entry which is preliminary data.</text>
</comment>
<keyword evidence="7 11" id="KW-0648">Protein biosynthesis</keyword>
<dbReference type="EMBL" id="JAUJEA010000001">
    <property type="protein sequence ID" value="MDN5199773.1"/>
    <property type="molecule type" value="Genomic_DNA"/>
</dbReference>
<dbReference type="InterPro" id="IPR014746">
    <property type="entry name" value="Gln_synth/guanido_kin_cat_dom"/>
</dbReference>
<evidence type="ECO:0000256" key="7">
    <source>
        <dbReference type="ARBA" id="ARBA00022917"/>
    </source>
</evidence>
<dbReference type="Proteomes" id="UP001172082">
    <property type="component" value="Unassembled WGS sequence"/>
</dbReference>
<keyword evidence="14" id="KW-1185">Reference proteome</keyword>
<evidence type="ECO:0000256" key="10">
    <source>
        <dbReference type="ARBA" id="ARBA00047913"/>
    </source>
</evidence>
<dbReference type="InterPro" id="IPR017958">
    <property type="entry name" value="Gln-tRNA_amidoTrfase_suB_CS"/>
</dbReference>
<dbReference type="EC" id="6.3.5.-" evidence="11"/>
<dbReference type="InterPro" id="IPR017959">
    <property type="entry name" value="Asn/Gln-tRNA_amidoTrfase_suB/E"/>
</dbReference>
<reference evidence="13" key="1">
    <citation type="submission" date="2023-06" db="EMBL/GenBank/DDBJ databases">
        <title>Genomic of Parafulvivirga corallium.</title>
        <authorList>
            <person name="Wang G."/>
        </authorList>
    </citation>
    <scope>NUCLEOTIDE SEQUENCE</scope>
    <source>
        <strain evidence="13">BMA10</strain>
    </source>
</reference>
<dbReference type="SUPFAM" id="SSF89095">
    <property type="entry name" value="GatB/YqeY motif"/>
    <property type="match status" value="1"/>
</dbReference>
<dbReference type="Pfam" id="PF02637">
    <property type="entry name" value="GatB_Yqey"/>
    <property type="match status" value="1"/>
</dbReference>
<evidence type="ECO:0000313" key="14">
    <source>
        <dbReference type="Proteomes" id="UP001172082"/>
    </source>
</evidence>
<comment type="catalytic activity">
    <reaction evidence="10 11">
        <text>L-glutamyl-tRNA(Gln) + L-glutamine + ATP + H2O = L-glutaminyl-tRNA(Gln) + L-glutamate + ADP + phosphate + H(+)</text>
        <dbReference type="Rhea" id="RHEA:17521"/>
        <dbReference type="Rhea" id="RHEA-COMP:9681"/>
        <dbReference type="Rhea" id="RHEA-COMP:9684"/>
        <dbReference type="ChEBI" id="CHEBI:15377"/>
        <dbReference type="ChEBI" id="CHEBI:15378"/>
        <dbReference type="ChEBI" id="CHEBI:29985"/>
        <dbReference type="ChEBI" id="CHEBI:30616"/>
        <dbReference type="ChEBI" id="CHEBI:43474"/>
        <dbReference type="ChEBI" id="CHEBI:58359"/>
        <dbReference type="ChEBI" id="CHEBI:78520"/>
        <dbReference type="ChEBI" id="CHEBI:78521"/>
        <dbReference type="ChEBI" id="CHEBI:456216"/>
    </reaction>
</comment>
<dbReference type="Pfam" id="PF02934">
    <property type="entry name" value="GatB_N"/>
    <property type="match status" value="1"/>
</dbReference>
<dbReference type="InterPro" id="IPR003789">
    <property type="entry name" value="Asn/Gln_tRNA_amidoTrase-B-like"/>
</dbReference>
<dbReference type="NCBIfam" id="NF004014">
    <property type="entry name" value="PRK05477.1-4"/>
    <property type="match status" value="1"/>
</dbReference>
<evidence type="ECO:0000256" key="8">
    <source>
        <dbReference type="ARBA" id="ARBA00024799"/>
    </source>
</evidence>
<sequence length="483" mass="54285">MNKDILDKYEPIIGLEVHAQLSTKSKIFAGDSTAFGNEPNTQISVITLGHPGTLPRLNEKVVELAVKMGLACHCDITHENIFDRKNYFYPDLPKGYQITQDKTPICRNGYVTVKTKHGVHDITLTKIHLEEDAGKSIHVEGEDDTWVDFNRAGVPLIEIVTDPMIHSSEEASGFLTEVRRLVRYLEICDGNMEEGSMRCDANVSVRLKGDNELGKKVEVKNMNSIRNVQRAIDHEIGRQIKLLEANKEIVSETRTFNVISGTTSGMRTKEELNDYRYFPEPDLSPFIISDEWLNKVKSSLPSLPNELFDKFVKEFGLPEYDANVLIDNREIASYFETLCDCTKKYKAASNWMMGPVKSYLNEATLSIANFPLTPQKLGELIDLVEDGKVSFSVASQNIFHELVKEPNSSAYELAKGLNLLQDSDQSSIQPLIDETLKAFPEKVAAYKKGKKGLLGMFMSEVMKRGEGKIDPRLANELLRKSLG</sequence>
<organism evidence="13 14">
    <name type="scientific">Splendidivirga corallicola</name>
    <dbReference type="NCBI Taxonomy" id="3051826"/>
    <lineage>
        <taxon>Bacteria</taxon>
        <taxon>Pseudomonadati</taxon>
        <taxon>Bacteroidota</taxon>
        <taxon>Cytophagia</taxon>
        <taxon>Cytophagales</taxon>
        <taxon>Splendidivirgaceae</taxon>
        <taxon>Splendidivirga</taxon>
    </lineage>
</organism>
<dbReference type="RefSeq" id="WP_346749805.1">
    <property type="nucleotide sequence ID" value="NZ_JAUJEA010000001.1"/>
</dbReference>
<evidence type="ECO:0000256" key="5">
    <source>
        <dbReference type="ARBA" id="ARBA00022741"/>
    </source>
</evidence>
<dbReference type="InterPro" id="IPR018027">
    <property type="entry name" value="Asn/Gln_amidotransferase"/>
</dbReference>
<evidence type="ECO:0000256" key="2">
    <source>
        <dbReference type="ARBA" id="ARBA00011123"/>
    </source>
</evidence>
<evidence type="ECO:0000256" key="9">
    <source>
        <dbReference type="ARBA" id="ARBA00047380"/>
    </source>
</evidence>
<dbReference type="SMART" id="SM00845">
    <property type="entry name" value="GatB_Yqey"/>
    <property type="match status" value="1"/>
</dbReference>
<dbReference type="NCBIfam" id="TIGR00133">
    <property type="entry name" value="gatB"/>
    <property type="match status" value="1"/>
</dbReference>
<keyword evidence="6 11" id="KW-0067">ATP-binding</keyword>
<proteinExistence type="inferred from homology"/>
<evidence type="ECO:0000256" key="6">
    <source>
        <dbReference type="ARBA" id="ARBA00022840"/>
    </source>
</evidence>
<comment type="similarity">
    <text evidence="1 11">Belongs to the GatB/GatE family. GatB subfamily.</text>
</comment>
<dbReference type="SUPFAM" id="SSF55931">
    <property type="entry name" value="Glutamine synthetase/guanido kinase"/>
    <property type="match status" value="1"/>
</dbReference>
<dbReference type="InterPro" id="IPR023168">
    <property type="entry name" value="GatB_Yqey_C_2"/>
</dbReference>
<dbReference type="HAMAP" id="MF_00121">
    <property type="entry name" value="GatB"/>
    <property type="match status" value="1"/>
</dbReference>
<dbReference type="PANTHER" id="PTHR11659">
    <property type="entry name" value="GLUTAMYL-TRNA GLN AMIDOTRANSFERASE SUBUNIT B MITOCHONDRIAL AND PROKARYOTIC PET112-RELATED"/>
    <property type="match status" value="1"/>
</dbReference>
<dbReference type="InterPro" id="IPR004413">
    <property type="entry name" value="GatB"/>
</dbReference>
<keyword evidence="5 11" id="KW-0547">Nucleotide-binding</keyword>
<dbReference type="NCBIfam" id="NF004012">
    <property type="entry name" value="PRK05477.1-2"/>
    <property type="match status" value="1"/>
</dbReference>
<evidence type="ECO:0000256" key="3">
    <source>
        <dbReference type="ARBA" id="ARBA00016923"/>
    </source>
</evidence>
<comment type="function">
    <text evidence="8 11">Allows the formation of correctly charged Asn-tRNA(Asn) or Gln-tRNA(Gln) through the transamidation of misacylated Asp-tRNA(Asn) or Glu-tRNA(Gln) in organisms which lack either or both of asparaginyl-tRNA or glutaminyl-tRNA synthetases. The reaction takes place in the presence of glutamine and ATP through an activated phospho-Asp-tRNA(Asn) or phospho-Glu-tRNA(Gln).</text>
</comment>
<evidence type="ECO:0000256" key="11">
    <source>
        <dbReference type="HAMAP-Rule" id="MF_00121"/>
    </source>
</evidence>
<dbReference type="PROSITE" id="PS01234">
    <property type="entry name" value="GATB"/>
    <property type="match status" value="1"/>
</dbReference>
<name>A0ABT8KJ60_9BACT</name>
<comment type="subunit">
    <text evidence="2 11">Heterotrimer of A, B and C subunits.</text>
</comment>
<dbReference type="Gene3D" id="1.10.10.410">
    <property type="match status" value="1"/>
</dbReference>